<evidence type="ECO:0000256" key="1">
    <source>
        <dbReference type="SAM" id="Phobius"/>
    </source>
</evidence>
<keyword evidence="3" id="KW-1185">Reference proteome</keyword>
<organism evidence="2 3">
    <name type="scientific">Oceanobacillus indicireducens</name>
    <dbReference type="NCBI Taxonomy" id="1004261"/>
    <lineage>
        <taxon>Bacteria</taxon>
        <taxon>Bacillati</taxon>
        <taxon>Bacillota</taxon>
        <taxon>Bacilli</taxon>
        <taxon>Bacillales</taxon>
        <taxon>Bacillaceae</taxon>
        <taxon>Oceanobacillus</taxon>
    </lineage>
</organism>
<reference evidence="2" key="1">
    <citation type="journal article" date="2014" name="Int. J. Syst. Evol. Microbiol.">
        <title>Complete genome sequence of Corynebacterium casei LMG S-19264T (=DSM 44701T), isolated from a smear-ripened cheese.</title>
        <authorList>
            <consortium name="US DOE Joint Genome Institute (JGI-PGF)"/>
            <person name="Walter F."/>
            <person name="Albersmeier A."/>
            <person name="Kalinowski J."/>
            <person name="Ruckert C."/>
        </authorList>
    </citation>
    <scope>NUCLEOTIDE SEQUENCE</scope>
    <source>
        <strain evidence="2">JCM 17251</strain>
    </source>
</reference>
<comment type="caution">
    <text evidence="2">The sequence shown here is derived from an EMBL/GenBank/DDBJ whole genome shotgun (WGS) entry which is preliminary data.</text>
</comment>
<keyword evidence="1" id="KW-1133">Transmembrane helix</keyword>
<sequence>MENKDYMPRTYFILGVLNLLLFGFTAFIAFMAKAAPPHITYLLFAFTVMSFSLSYLYNHLKENDERAKMIRKKGMFYNYFALLFYYFILILIIEFDIFPLTAIDVLYILIMLTISTIFISQVILAKRN</sequence>
<dbReference type="EMBL" id="BMOS01000018">
    <property type="protein sequence ID" value="GGN60818.1"/>
    <property type="molecule type" value="Genomic_DNA"/>
</dbReference>
<evidence type="ECO:0000313" key="2">
    <source>
        <dbReference type="EMBL" id="GGN60818.1"/>
    </source>
</evidence>
<feature type="transmembrane region" description="Helical" evidence="1">
    <location>
        <begin position="105"/>
        <end position="125"/>
    </location>
</feature>
<evidence type="ECO:0008006" key="4">
    <source>
        <dbReference type="Google" id="ProtNLM"/>
    </source>
</evidence>
<proteinExistence type="predicted"/>
<feature type="transmembrane region" description="Helical" evidence="1">
    <location>
        <begin position="12"/>
        <end position="32"/>
    </location>
</feature>
<protein>
    <recommendedName>
        <fullName evidence="4">Permease</fullName>
    </recommendedName>
</protein>
<evidence type="ECO:0000313" key="3">
    <source>
        <dbReference type="Proteomes" id="UP000624041"/>
    </source>
</evidence>
<keyword evidence="1" id="KW-0812">Transmembrane</keyword>
<feature type="transmembrane region" description="Helical" evidence="1">
    <location>
        <begin position="38"/>
        <end position="56"/>
    </location>
</feature>
<keyword evidence="1" id="KW-0472">Membrane</keyword>
<dbReference type="RefSeq" id="WP_188857889.1">
    <property type="nucleotide sequence ID" value="NZ_BMOS01000018.1"/>
</dbReference>
<gene>
    <name evidence="2" type="ORF">GCM10007971_25240</name>
</gene>
<dbReference type="AlphaFoldDB" id="A0A918D2X1"/>
<feature type="transmembrane region" description="Helical" evidence="1">
    <location>
        <begin position="76"/>
        <end position="93"/>
    </location>
</feature>
<name>A0A918D2X1_9BACI</name>
<dbReference type="Proteomes" id="UP000624041">
    <property type="component" value="Unassembled WGS sequence"/>
</dbReference>
<reference evidence="2" key="2">
    <citation type="submission" date="2020-09" db="EMBL/GenBank/DDBJ databases">
        <authorList>
            <person name="Sun Q."/>
            <person name="Ohkuma M."/>
        </authorList>
    </citation>
    <scope>NUCLEOTIDE SEQUENCE</scope>
    <source>
        <strain evidence="2">JCM 17251</strain>
    </source>
</reference>
<accession>A0A918D2X1</accession>